<organism evidence="11 12">
    <name type="scientific">Parapontixanthobacter aurantiacus</name>
    <dbReference type="NCBI Taxonomy" id="1463599"/>
    <lineage>
        <taxon>Bacteria</taxon>
        <taxon>Pseudomonadati</taxon>
        <taxon>Pseudomonadota</taxon>
        <taxon>Alphaproteobacteria</taxon>
        <taxon>Sphingomonadales</taxon>
        <taxon>Erythrobacteraceae</taxon>
        <taxon>Parapontixanthobacter</taxon>
    </lineage>
</organism>
<keyword evidence="7" id="KW-0067">ATP-binding</keyword>
<dbReference type="PROSITE" id="PS50109">
    <property type="entry name" value="HIS_KIN"/>
    <property type="match status" value="1"/>
</dbReference>
<keyword evidence="6 11" id="KW-0418">Kinase</keyword>
<dbReference type="SMART" id="SM00387">
    <property type="entry name" value="HATPase_c"/>
    <property type="match status" value="1"/>
</dbReference>
<dbReference type="InterPro" id="IPR014265">
    <property type="entry name" value="XrtA/PrsK"/>
</dbReference>
<dbReference type="Gene3D" id="3.30.565.10">
    <property type="entry name" value="Histidine kinase-like ATPase, C-terminal domain"/>
    <property type="match status" value="1"/>
</dbReference>
<protein>
    <recommendedName>
        <fullName evidence="2">histidine kinase</fullName>
        <ecNumber evidence="2">2.7.13.3</ecNumber>
    </recommendedName>
</protein>
<dbReference type="InterPro" id="IPR029016">
    <property type="entry name" value="GAF-like_dom_sf"/>
</dbReference>
<reference evidence="11 12" key="1">
    <citation type="submission" date="2019-12" db="EMBL/GenBank/DDBJ databases">
        <title>Genomic-based taxomic classification of the family Erythrobacteraceae.</title>
        <authorList>
            <person name="Xu L."/>
        </authorList>
    </citation>
    <scope>NUCLEOTIDE SEQUENCE [LARGE SCALE GENOMIC DNA]</scope>
    <source>
        <strain evidence="11 12">MCCC 1A09962</strain>
    </source>
</reference>
<dbReference type="EMBL" id="WTYW01000001">
    <property type="protein sequence ID" value="MXO85161.1"/>
    <property type="molecule type" value="Genomic_DNA"/>
</dbReference>
<keyword evidence="5" id="KW-0547">Nucleotide-binding</keyword>
<name>A0A844Z992_9SPHN</name>
<keyword evidence="8" id="KW-0902">Two-component regulatory system</keyword>
<feature type="transmembrane region" description="Helical" evidence="9">
    <location>
        <begin position="204"/>
        <end position="225"/>
    </location>
</feature>
<dbReference type="Gene3D" id="3.30.450.40">
    <property type="match status" value="1"/>
</dbReference>
<feature type="transmembrane region" description="Helical" evidence="9">
    <location>
        <begin position="237"/>
        <end position="258"/>
    </location>
</feature>
<keyword evidence="12" id="KW-1185">Reference proteome</keyword>
<feature type="domain" description="Histidine kinase" evidence="10">
    <location>
        <begin position="487"/>
        <end position="689"/>
    </location>
</feature>
<evidence type="ECO:0000256" key="7">
    <source>
        <dbReference type="ARBA" id="ARBA00022840"/>
    </source>
</evidence>
<keyword evidence="9" id="KW-1133">Transmembrane helix</keyword>
<dbReference type="NCBIfam" id="TIGR02916">
    <property type="entry name" value="PEP_his_kin"/>
    <property type="match status" value="1"/>
</dbReference>
<feature type="transmembrane region" description="Helical" evidence="9">
    <location>
        <begin position="140"/>
        <end position="158"/>
    </location>
</feature>
<evidence type="ECO:0000256" key="3">
    <source>
        <dbReference type="ARBA" id="ARBA00022553"/>
    </source>
</evidence>
<dbReference type="InterPro" id="IPR005467">
    <property type="entry name" value="His_kinase_dom"/>
</dbReference>
<gene>
    <name evidence="11" type="primary">prsK</name>
    <name evidence="11" type="ORF">GRI38_03875</name>
</gene>
<evidence type="ECO:0000256" key="9">
    <source>
        <dbReference type="SAM" id="Phobius"/>
    </source>
</evidence>
<feature type="transmembrane region" description="Helical" evidence="9">
    <location>
        <begin position="45"/>
        <end position="62"/>
    </location>
</feature>
<feature type="transmembrane region" description="Helical" evidence="9">
    <location>
        <begin position="170"/>
        <end position="192"/>
    </location>
</feature>
<sequence>MMQADLSQIADAAFLMGQLLAAAASFFCAIWLFRTGDRARRDRMLSVAALISVGIWCIALVGSGYDSIFSELASVCRNLFWISLIFVLFRSLMGDTLFRQVKWLNLVLLAAEAVQLLLVAASIALSDNEEARQLIDDASILLRMLVSVGALILTHNLFVEANQRRSVLRWAAVAMASFWGIELGAYVGLFALDPSEDGLWSAIHYGRSIGPIFFAVPLCVAAKAANAQIRIAPSRSVTFRSLSVLLIAAYAVAVGTLARSFGEASTGIDQWIVSFLLVATLVTGFLWLPSKQFREGARELAARHLFKHRYDFRRSWLQFSETIGQRTGRVENIEARCLRTMCDLLETSGGHLFTVDDVDGFQHGASYPLSKPDLHISRLPTPIAHKLTLNRQIVAIDGGLEEEKAELHEWLGDVAKWWALVPMFHFNKLVGVALLQAPSFRRKLDWEDIELMQVLGSQIGSYLAEHSAQKSLMDAEKFDEFNKRMAFLMHDIKNLSSQLSLLVRNAATHLDNPEFRADMLTTLENSSRKMRGLVSKLGNYDDMGEEASRTINLEDSLRALVRKLGTQDSIRVGMTESCYVEVFPDKLVQALSHLMQNALDATENPTPVVVDCKLVDGQVQVTIADSGCGMSPEFVRNDLFKPFVSTKTNGFGIGAFEARKLIRECGGEIAVVSEKGIGTIATVILPAVGANKITKVA</sequence>
<dbReference type="InterPro" id="IPR036890">
    <property type="entry name" value="HATPase_C_sf"/>
</dbReference>
<accession>A0A844Z992</accession>
<evidence type="ECO:0000256" key="1">
    <source>
        <dbReference type="ARBA" id="ARBA00000085"/>
    </source>
</evidence>
<keyword evidence="3" id="KW-0597">Phosphoprotein</keyword>
<dbReference type="InterPro" id="IPR004358">
    <property type="entry name" value="Sig_transdc_His_kin-like_C"/>
</dbReference>
<comment type="caution">
    <text evidence="11">The sequence shown here is derived from an EMBL/GenBank/DDBJ whole genome shotgun (WGS) entry which is preliminary data.</text>
</comment>
<evidence type="ECO:0000259" key="10">
    <source>
        <dbReference type="PROSITE" id="PS50109"/>
    </source>
</evidence>
<dbReference type="Pfam" id="PF02518">
    <property type="entry name" value="HATPase_c"/>
    <property type="match status" value="1"/>
</dbReference>
<dbReference type="SUPFAM" id="SSF55874">
    <property type="entry name" value="ATPase domain of HSP90 chaperone/DNA topoisomerase II/histidine kinase"/>
    <property type="match status" value="1"/>
</dbReference>
<evidence type="ECO:0000256" key="4">
    <source>
        <dbReference type="ARBA" id="ARBA00022679"/>
    </source>
</evidence>
<dbReference type="SUPFAM" id="SSF55781">
    <property type="entry name" value="GAF domain-like"/>
    <property type="match status" value="1"/>
</dbReference>
<dbReference type="PANTHER" id="PTHR43065:SF10">
    <property type="entry name" value="PEROXIDE STRESS-ACTIVATED HISTIDINE KINASE MAK3"/>
    <property type="match status" value="1"/>
</dbReference>
<dbReference type="GO" id="GO:0004673">
    <property type="term" value="F:protein histidine kinase activity"/>
    <property type="evidence" value="ECO:0007669"/>
    <property type="project" value="UniProtKB-EC"/>
</dbReference>
<keyword evidence="4 11" id="KW-0808">Transferase</keyword>
<dbReference type="PRINTS" id="PR00344">
    <property type="entry name" value="BCTRLSENSOR"/>
</dbReference>
<evidence type="ECO:0000313" key="11">
    <source>
        <dbReference type="EMBL" id="MXO85161.1"/>
    </source>
</evidence>
<evidence type="ECO:0000256" key="2">
    <source>
        <dbReference type="ARBA" id="ARBA00012438"/>
    </source>
</evidence>
<feature type="transmembrane region" description="Helical" evidence="9">
    <location>
        <begin position="101"/>
        <end position="125"/>
    </location>
</feature>
<feature type="transmembrane region" description="Helical" evidence="9">
    <location>
        <begin position="68"/>
        <end position="89"/>
    </location>
</feature>
<dbReference type="OrthoDB" id="9785691at2"/>
<dbReference type="Proteomes" id="UP000433104">
    <property type="component" value="Unassembled WGS sequence"/>
</dbReference>
<evidence type="ECO:0000256" key="5">
    <source>
        <dbReference type="ARBA" id="ARBA00022741"/>
    </source>
</evidence>
<dbReference type="GO" id="GO:0005524">
    <property type="term" value="F:ATP binding"/>
    <property type="evidence" value="ECO:0007669"/>
    <property type="project" value="UniProtKB-KW"/>
</dbReference>
<keyword evidence="9" id="KW-0472">Membrane</keyword>
<dbReference type="AlphaFoldDB" id="A0A844Z992"/>
<comment type="catalytic activity">
    <reaction evidence="1">
        <text>ATP + protein L-histidine = ADP + protein N-phospho-L-histidine.</text>
        <dbReference type="EC" id="2.7.13.3"/>
    </reaction>
</comment>
<dbReference type="GO" id="GO:0000160">
    <property type="term" value="P:phosphorelay signal transduction system"/>
    <property type="evidence" value="ECO:0007669"/>
    <property type="project" value="UniProtKB-KW"/>
</dbReference>
<evidence type="ECO:0000313" key="12">
    <source>
        <dbReference type="Proteomes" id="UP000433104"/>
    </source>
</evidence>
<dbReference type="InterPro" id="IPR003594">
    <property type="entry name" value="HATPase_dom"/>
</dbReference>
<dbReference type="EC" id="2.7.13.3" evidence="2"/>
<proteinExistence type="predicted"/>
<keyword evidence="9" id="KW-0812">Transmembrane</keyword>
<dbReference type="PANTHER" id="PTHR43065">
    <property type="entry name" value="SENSOR HISTIDINE KINASE"/>
    <property type="match status" value="1"/>
</dbReference>
<evidence type="ECO:0000256" key="8">
    <source>
        <dbReference type="ARBA" id="ARBA00023012"/>
    </source>
</evidence>
<evidence type="ECO:0000256" key="6">
    <source>
        <dbReference type="ARBA" id="ARBA00022777"/>
    </source>
</evidence>
<feature type="transmembrane region" description="Helical" evidence="9">
    <location>
        <begin position="12"/>
        <end position="33"/>
    </location>
</feature>
<feature type="transmembrane region" description="Helical" evidence="9">
    <location>
        <begin position="270"/>
        <end position="288"/>
    </location>
</feature>